<evidence type="ECO:0000259" key="4">
    <source>
        <dbReference type="Pfam" id="PF02776"/>
    </source>
</evidence>
<keyword evidence="2" id="KW-0786">Thiamine pyrophosphate</keyword>
<dbReference type="AlphaFoldDB" id="A0A931EYB9"/>
<dbReference type="Pfam" id="PF02775">
    <property type="entry name" value="TPP_enzyme_C"/>
    <property type="match status" value="1"/>
</dbReference>
<dbReference type="CDD" id="cd00568">
    <property type="entry name" value="TPP_enzymes"/>
    <property type="match status" value="1"/>
</dbReference>
<dbReference type="InterPro" id="IPR029035">
    <property type="entry name" value="DHS-like_NAD/FAD-binding_dom"/>
</dbReference>
<dbReference type="PROSITE" id="PS00187">
    <property type="entry name" value="TPP_ENZYMES"/>
    <property type="match status" value="1"/>
</dbReference>
<dbReference type="GO" id="GO:0030976">
    <property type="term" value="F:thiamine pyrophosphate binding"/>
    <property type="evidence" value="ECO:0007669"/>
    <property type="project" value="InterPro"/>
</dbReference>
<dbReference type="InterPro" id="IPR011766">
    <property type="entry name" value="TPP_enzyme_TPP-bd"/>
</dbReference>
<name>A0A931EYB9_9ACTN</name>
<dbReference type="InterPro" id="IPR000399">
    <property type="entry name" value="TPP-bd_CS"/>
</dbReference>
<dbReference type="InterPro" id="IPR012001">
    <property type="entry name" value="Thiamin_PyroP_enz_TPP-bd_dom"/>
</dbReference>
<dbReference type="SUPFAM" id="SSF52467">
    <property type="entry name" value="DHS-like NAD/FAD-binding domain"/>
    <property type="match status" value="1"/>
</dbReference>
<comment type="similarity">
    <text evidence="1">Belongs to the TPP enzyme family.</text>
</comment>
<dbReference type="GO" id="GO:0003984">
    <property type="term" value="F:acetolactate synthase activity"/>
    <property type="evidence" value="ECO:0007669"/>
    <property type="project" value="TreeGrafter"/>
</dbReference>
<protein>
    <submittedName>
        <fullName evidence="5">Thiamine pyrophosphate-binding protein</fullName>
    </submittedName>
</protein>
<evidence type="ECO:0000313" key="6">
    <source>
        <dbReference type="Proteomes" id="UP000605361"/>
    </source>
</evidence>
<evidence type="ECO:0000313" key="5">
    <source>
        <dbReference type="EMBL" id="MBF8187160.1"/>
    </source>
</evidence>
<reference evidence="5" key="1">
    <citation type="submission" date="2020-11" db="EMBL/GenBank/DDBJ databases">
        <title>Whole-genome analyses of Nonomuraea sp. K274.</title>
        <authorList>
            <person name="Veyisoglu A."/>
        </authorList>
    </citation>
    <scope>NUCLEOTIDE SEQUENCE</scope>
    <source>
        <strain evidence="5">K274</strain>
    </source>
</reference>
<feature type="domain" description="Thiamine pyrophosphate enzyme TPP-binding" evidence="3">
    <location>
        <begin position="360"/>
        <end position="506"/>
    </location>
</feature>
<dbReference type="Gene3D" id="3.40.50.1220">
    <property type="entry name" value="TPP-binding domain"/>
    <property type="match status" value="1"/>
</dbReference>
<dbReference type="EMBL" id="JADOGI010000040">
    <property type="protein sequence ID" value="MBF8187160.1"/>
    <property type="molecule type" value="Genomic_DNA"/>
</dbReference>
<dbReference type="SUPFAM" id="SSF52518">
    <property type="entry name" value="Thiamin diphosphate-binding fold (THDP-binding)"/>
    <property type="match status" value="2"/>
</dbReference>
<feature type="domain" description="Thiamine pyrophosphate enzyme N-terminal TPP-binding" evidence="4">
    <location>
        <begin position="16"/>
        <end position="136"/>
    </location>
</feature>
<dbReference type="Pfam" id="PF02776">
    <property type="entry name" value="TPP_enzyme_N"/>
    <property type="match status" value="1"/>
</dbReference>
<accession>A0A931EYB9</accession>
<proteinExistence type="inferred from homology"/>
<dbReference type="CDD" id="cd07035">
    <property type="entry name" value="TPP_PYR_POX_like"/>
    <property type="match status" value="1"/>
</dbReference>
<gene>
    <name evidence="5" type="ORF">ITP53_15720</name>
</gene>
<dbReference type="GO" id="GO:0009097">
    <property type="term" value="P:isoleucine biosynthetic process"/>
    <property type="evidence" value="ECO:0007669"/>
    <property type="project" value="TreeGrafter"/>
</dbReference>
<dbReference type="RefSeq" id="WP_195896129.1">
    <property type="nucleotide sequence ID" value="NZ_JADOGI010000040.1"/>
</dbReference>
<dbReference type="GO" id="GO:0050660">
    <property type="term" value="F:flavin adenine dinucleotide binding"/>
    <property type="evidence" value="ECO:0007669"/>
    <property type="project" value="TreeGrafter"/>
</dbReference>
<dbReference type="PANTHER" id="PTHR18968">
    <property type="entry name" value="THIAMINE PYROPHOSPHATE ENZYMES"/>
    <property type="match status" value="1"/>
</dbReference>
<dbReference type="FunFam" id="3.40.50.970:FF:000007">
    <property type="entry name" value="Acetolactate synthase"/>
    <property type="match status" value="1"/>
</dbReference>
<evidence type="ECO:0000259" key="3">
    <source>
        <dbReference type="Pfam" id="PF02775"/>
    </source>
</evidence>
<dbReference type="Proteomes" id="UP000605361">
    <property type="component" value="Unassembled WGS sequence"/>
</dbReference>
<comment type="caution">
    <text evidence="5">The sequence shown here is derived from an EMBL/GenBank/DDBJ whole genome shotgun (WGS) entry which is preliminary data.</text>
</comment>
<sequence>MNDSYDTRGGPIGVRTGGRLFVDSLVSNGVDFMTCVPGESFLPILDALYDVAGTGTGGPRLVTTRHEAAAANMAEAAGKLTGRVAACLVTRGPGAMHASIAVHTAYQDGTPMLLVVGQVARSARGREAFQEMDYSAVFGSTAKSVVEITDAGRIPEHVARAVYLATSGRPGPVVLAIPEDVLSDVSAAEPIPAPVTEPVPPAAAAADRLMAALAAAERPLLIVAFGPRLDDPTTDGFALTERPEPGRRVITVSDDPDEACRALIPDGVLICSLEPLARLLAERSIETASETEAGGGAGAAGAPAARSAGASGSREKWLGALRASHERFSEPPAAGGAVDLGRIVRHVRSVLPDDAVVTNGAGNYTVWLQRFFEFRRPGTQIAPHNGAMGYGFPAALAAAAVRPGTPVVAFAGDGCFLMSGSELATAVQQELDLVVIVVNNRMLGTIRMHQENHYPGRVIATDLRNPDFADYARSFGAPAWVVEETGQFADAFAAARAHRGPAVVEIRTDPAQITPDRRL</sequence>
<dbReference type="InterPro" id="IPR029061">
    <property type="entry name" value="THDP-binding"/>
</dbReference>
<dbReference type="Gene3D" id="3.40.50.970">
    <property type="match status" value="2"/>
</dbReference>
<keyword evidence="6" id="KW-1185">Reference proteome</keyword>
<dbReference type="GO" id="GO:0005948">
    <property type="term" value="C:acetolactate synthase complex"/>
    <property type="evidence" value="ECO:0007669"/>
    <property type="project" value="TreeGrafter"/>
</dbReference>
<dbReference type="GO" id="GO:0000287">
    <property type="term" value="F:magnesium ion binding"/>
    <property type="evidence" value="ECO:0007669"/>
    <property type="project" value="InterPro"/>
</dbReference>
<dbReference type="GO" id="GO:0009099">
    <property type="term" value="P:L-valine biosynthetic process"/>
    <property type="evidence" value="ECO:0007669"/>
    <property type="project" value="TreeGrafter"/>
</dbReference>
<organism evidence="5 6">
    <name type="scientific">Nonomuraea cypriaca</name>
    <dbReference type="NCBI Taxonomy" id="1187855"/>
    <lineage>
        <taxon>Bacteria</taxon>
        <taxon>Bacillati</taxon>
        <taxon>Actinomycetota</taxon>
        <taxon>Actinomycetes</taxon>
        <taxon>Streptosporangiales</taxon>
        <taxon>Streptosporangiaceae</taxon>
        <taxon>Nonomuraea</taxon>
    </lineage>
</organism>
<dbReference type="PANTHER" id="PTHR18968:SF120">
    <property type="entry name" value="ACETOLACTATE SYNTHASE LARGE SUBUNIT"/>
    <property type="match status" value="1"/>
</dbReference>
<evidence type="ECO:0000256" key="2">
    <source>
        <dbReference type="ARBA" id="ARBA00023052"/>
    </source>
</evidence>
<evidence type="ECO:0000256" key="1">
    <source>
        <dbReference type="ARBA" id="ARBA00007812"/>
    </source>
</evidence>
<dbReference type="InterPro" id="IPR045229">
    <property type="entry name" value="TPP_enz"/>
</dbReference>